<keyword evidence="1" id="KW-1133">Transmembrane helix</keyword>
<accession>A0A8E5JSK6</accession>
<evidence type="ECO:0000313" key="2">
    <source>
        <dbReference type="EMBL" id="QVD39136.1"/>
    </source>
</evidence>
<reference evidence="2" key="1">
    <citation type="submission" date="2019-02" db="EMBL/GenBank/DDBJ databases">
        <authorList>
            <person name="Wu C."/>
            <person name="Chen Y."/>
        </authorList>
    </citation>
    <scope>NUCLEOTIDE SEQUENCE</scope>
</reference>
<keyword evidence="2" id="KW-0496">Mitochondrion</keyword>
<evidence type="ECO:0000256" key="1">
    <source>
        <dbReference type="SAM" id="Phobius"/>
    </source>
</evidence>
<dbReference type="EMBL" id="MK587517">
    <property type="protein sequence ID" value="QVD39136.1"/>
    <property type="molecule type" value="Genomic_DNA"/>
</dbReference>
<keyword evidence="1" id="KW-0472">Membrane</keyword>
<gene>
    <name evidence="2" type="primary">ATP8</name>
</gene>
<organism evidence="2">
    <name type="scientific">Corbicula fluminea</name>
    <name type="common">Asian freshwater clam</name>
    <name type="synonym">Tellina fluminea</name>
    <dbReference type="NCBI Taxonomy" id="45949"/>
    <lineage>
        <taxon>Eukaryota</taxon>
        <taxon>Metazoa</taxon>
        <taxon>Spiralia</taxon>
        <taxon>Lophotrochozoa</taxon>
        <taxon>Mollusca</taxon>
        <taxon>Bivalvia</taxon>
        <taxon>Autobranchia</taxon>
        <taxon>Heteroconchia</taxon>
        <taxon>Euheterodonta</taxon>
        <taxon>Imparidentia</taxon>
        <taxon>Neoheterodontei</taxon>
        <taxon>Venerida</taxon>
        <taxon>Cyrenoidea</taxon>
        <taxon>Cyrenidae</taxon>
        <taxon>Corbicula</taxon>
    </lineage>
</organism>
<name>A0A8E5JSK6_CORFM</name>
<protein>
    <submittedName>
        <fullName evidence="2">ATP synthase F0 subunit 8</fullName>
    </submittedName>
</protein>
<dbReference type="AlphaFoldDB" id="A0A8E5JSK6"/>
<feature type="transmembrane region" description="Helical" evidence="1">
    <location>
        <begin position="12"/>
        <end position="33"/>
    </location>
</feature>
<proteinExistence type="predicted"/>
<keyword evidence="1" id="KW-0812">Transmembrane</keyword>
<geneLocation type="mitochondrion" evidence="2"/>
<sequence>MFLLMPQMAPTASFFIFLFMWFVFISIFVIVWWTGKRKYSF</sequence>